<reference evidence="1" key="1">
    <citation type="journal article" date="2011" name="Genome Biol.">
        <title>The draft genome of the carcinogenic human liver fluke Clonorchis sinensis.</title>
        <authorList>
            <person name="Wang X."/>
            <person name="Chen W."/>
            <person name="Huang Y."/>
            <person name="Sun J."/>
            <person name="Men J."/>
            <person name="Liu H."/>
            <person name="Luo F."/>
            <person name="Guo L."/>
            <person name="Lv X."/>
            <person name="Deng C."/>
            <person name="Zhou C."/>
            <person name="Fan Y."/>
            <person name="Li X."/>
            <person name="Huang L."/>
            <person name="Hu Y."/>
            <person name="Liang C."/>
            <person name="Hu X."/>
            <person name="Xu J."/>
            <person name="Yu X."/>
        </authorList>
    </citation>
    <scope>NUCLEOTIDE SEQUENCE [LARGE SCALE GENOMIC DNA]</scope>
    <source>
        <strain evidence="1">Henan</strain>
    </source>
</reference>
<gene>
    <name evidence="1" type="ORF">CLF_104659</name>
</gene>
<organism evidence="1 2">
    <name type="scientific">Clonorchis sinensis</name>
    <name type="common">Chinese liver fluke</name>
    <dbReference type="NCBI Taxonomy" id="79923"/>
    <lineage>
        <taxon>Eukaryota</taxon>
        <taxon>Metazoa</taxon>
        <taxon>Spiralia</taxon>
        <taxon>Lophotrochozoa</taxon>
        <taxon>Platyhelminthes</taxon>
        <taxon>Trematoda</taxon>
        <taxon>Digenea</taxon>
        <taxon>Opisthorchiida</taxon>
        <taxon>Opisthorchiata</taxon>
        <taxon>Opisthorchiidae</taxon>
        <taxon>Clonorchis</taxon>
    </lineage>
</organism>
<keyword evidence="2" id="KW-1185">Reference proteome</keyword>
<dbReference type="Proteomes" id="UP000008909">
    <property type="component" value="Unassembled WGS sequence"/>
</dbReference>
<evidence type="ECO:0000313" key="1">
    <source>
        <dbReference type="EMBL" id="GAA40789.2"/>
    </source>
</evidence>
<accession>H2KQT5</accession>
<dbReference type="AlphaFoldDB" id="H2KQT5"/>
<protein>
    <recommendedName>
        <fullName evidence="3">Pol-related protein</fullName>
    </recommendedName>
</protein>
<dbReference type="EMBL" id="DF143052">
    <property type="protein sequence ID" value="GAA40789.2"/>
    <property type="molecule type" value="Genomic_DNA"/>
</dbReference>
<sequence length="153" mass="17640">MSFSMYHEKSARKTFAVLRMIRRTFSRITRTDFQILFGAFVRPLLEYANPVFYSGRTKDVVLIGRVQRAATKMVAGLKSVDYETRLAVFDLFPLEYHRLRGGLFLTYALFEQGLANRVLPNMLTFLCRWTTSDAYGKGIKNGTVEQLDFTSNI</sequence>
<evidence type="ECO:0008006" key="3">
    <source>
        <dbReference type="Google" id="ProtNLM"/>
    </source>
</evidence>
<evidence type="ECO:0000313" key="2">
    <source>
        <dbReference type="Proteomes" id="UP000008909"/>
    </source>
</evidence>
<proteinExistence type="predicted"/>
<reference key="2">
    <citation type="submission" date="2011-10" db="EMBL/GenBank/DDBJ databases">
        <title>The genome and transcriptome sequence of Clonorchis sinensis provide insights into the carcinogenic liver fluke.</title>
        <authorList>
            <person name="Wang X."/>
            <person name="Huang Y."/>
            <person name="Chen W."/>
            <person name="Liu H."/>
            <person name="Guo L."/>
            <person name="Chen Y."/>
            <person name="Luo F."/>
            <person name="Zhou W."/>
            <person name="Sun J."/>
            <person name="Mao Q."/>
            <person name="Liang P."/>
            <person name="Zhou C."/>
            <person name="Tian Y."/>
            <person name="Men J."/>
            <person name="Lv X."/>
            <person name="Huang L."/>
            <person name="Zhou J."/>
            <person name="Hu Y."/>
            <person name="Li R."/>
            <person name="Zhang F."/>
            <person name="Lei H."/>
            <person name="Li X."/>
            <person name="Hu X."/>
            <person name="Liang C."/>
            <person name="Xu J."/>
            <person name="Wu Z."/>
            <person name="Yu X."/>
        </authorList>
    </citation>
    <scope>NUCLEOTIDE SEQUENCE</scope>
    <source>
        <strain>Henan</strain>
    </source>
</reference>
<name>H2KQT5_CLOSI</name>